<comment type="caution">
    <text evidence="9">The sequence shown here is derived from an EMBL/GenBank/DDBJ whole genome shotgun (WGS) entry which is preliminary data.</text>
</comment>
<keyword evidence="10" id="KW-1185">Reference proteome</keyword>
<dbReference type="CDD" id="cd00483">
    <property type="entry name" value="HPPK"/>
    <property type="match status" value="1"/>
</dbReference>
<dbReference type="PANTHER" id="PTHR43071">
    <property type="entry name" value="2-AMINO-4-HYDROXY-6-HYDROXYMETHYLDIHYDROPTERIDINE PYROPHOSPHOKINASE"/>
    <property type="match status" value="1"/>
</dbReference>
<evidence type="ECO:0000256" key="4">
    <source>
        <dbReference type="ARBA" id="ARBA00022741"/>
    </source>
</evidence>
<gene>
    <name evidence="9" type="primary">folK</name>
    <name evidence="9" type="ORF">Mrose_02652</name>
</gene>
<dbReference type="PANTHER" id="PTHR43071:SF1">
    <property type="entry name" value="2-AMINO-4-HYDROXY-6-HYDROXYMETHYLDIHYDROPTERIDINE PYROPHOSPHOKINASE"/>
    <property type="match status" value="1"/>
</dbReference>
<dbReference type="AlphaFoldDB" id="A0A399EL63"/>
<protein>
    <recommendedName>
        <fullName evidence="2">2-amino-4-hydroxy-6-hydroxymethyldihydropteridine diphosphokinase</fullName>
        <ecNumber evidence="2">2.7.6.3</ecNumber>
    </recommendedName>
</protein>
<dbReference type="Proteomes" id="UP000265341">
    <property type="component" value="Unassembled WGS sequence"/>
</dbReference>
<comment type="pathway">
    <text evidence="1">Cofactor biosynthesis; tetrahydrofolate biosynthesis; 2-amino-4-hydroxy-6-hydroxymethyl-7,8-dihydropteridine diphosphate from 7,8-dihydroneopterin triphosphate: step 4/4.</text>
</comment>
<keyword evidence="6" id="KW-0067">ATP-binding</keyword>
<dbReference type="NCBIfam" id="TIGR01498">
    <property type="entry name" value="folK"/>
    <property type="match status" value="1"/>
</dbReference>
<evidence type="ECO:0000256" key="6">
    <source>
        <dbReference type="ARBA" id="ARBA00022840"/>
    </source>
</evidence>
<sequence length="157" mass="17333">MGSNLGDRLGHLRRGAEQLKQEAKALDVLLSRVYDTDPVGGPAGQGAYLNAAVVFRSELEPTELLERLLDIERREGRVRLNPNDPRTLDLDLLLCDNLRLERPGLVIPHPRMHLRAFVLAPLADIAPDWVVPGLGQTVEALLAKLDTAGIRPTDLRL</sequence>
<dbReference type="SUPFAM" id="SSF55083">
    <property type="entry name" value="6-hydroxymethyl-7,8-dihydropterin pyrophosphokinase, HPPK"/>
    <property type="match status" value="1"/>
</dbReference>
<dbReference type="GO" id="GO:0016301">
    <property type="term" value="F:kinase activity"/>
    <property type="evidence" value="ECO:0007669"/>
    <property type="project" value="UniProtKB-KW"/>
</dbReference>
<dbReference type="EC" id="2.7.6.3" evidence="2"/>
<evidence type="ECO:0000256" key="1">
    <source>
        <dbReference type="ARBA" id="ARBA00005051"/>
    </source>
</evidence>
<name>A0A399EL63_9DEIN</name>
<dbReference type="GO" id="GO:0003848">
    <property type="term" value="F:2-amino-4-hydroxy-6-hydroxymethyldihydropteridine diphosphokinase activity"/>
    <property type="evidence" value="ECO:0007669"/>
    <property type="project" value="UniProtKB-EC"/>
</dbReference>
<evidence type="ECO:0000256" key="7">
    <source>
        <dbReference type="ARBA" id="ARBA00022909"/>
    </source>
</evidence>
<dbReference type="GO" id="GO:0046654">
    <property type="term" value="P:tetrahydrofolate biosynthetic process"/>
    <property type="evidence" value="ECO:0007669"/>
    <property type="project" value="UniProtKB-UniPathway"/>
</dbReference>
<organism evidence="9 10">
    <name type="scientific">Calidithermus roseus</name>
    <dbReference type="NCBI Taxonomy" id="1644118"/>
    <lineage>
        <taxon>Bacteria</taxon>
        <taxon>Thermotogati</taxon>
        <taxon>Deinococcota</taxon>
        <taxon>Deinococci</taxon>
        <taxon>Thermales</taxon>
        <taxon>Thermaceae</taxon>
        <taxon>Calidithermus</taxon>
    </lineage>
</organism>
<evidence type="ECO:0000256" key="3">
    <source>
        <dbReference type="ARBA" id="ARBA00022679"/>
    </source>
</evidence>
<dbReference type="InterPro" id="IPR000550">
    <property type="entry name" value="Hppk"/>
</dbReference>
<reference evidence="9 10" key="1">
    <citation type="submission" date="2018-08" db="EMBL/GenBank/DDBJ databases">
        <title>Meiothermus roseus NBRC 110900 genome sequencing project.</title>
        <authorList>
            <person name="Da Costa M.S."/>
            <person name="Albuquerque L."/>
            <person name="Raposo P."/>
            <person name="Froufe H.J.C."/>
            <person name="Barroso C.S."/>
            <person name="Egas C."/>
        </authorList>
    </citation>
    <scope>NUCLEOTIDE SEQUENCE [LARGE SCALE GENOMIC DNA]</scope>
    <source>
        <strain evidence="9 10">NBRC 110900</strain>
    </source>
</reference>
<proteinExistence type="predicted"/>
<evidence type="ECO:0000256" key="2">
    <source>
        <dbReference type="ARBA" id="ARBA00013253"/>
    </source>
</evidence>
<dbReference type="GO" id="GO:0005524">
    <property type="term" value="F:ATP binding"/>
    <property type="evidence" value="ECO:0007669"/>
    <property type="project" value="UniProtKB-KW"/>
</dbReference>
<feature type="domain" description="7,8-dihydro-6-hydroxymethylpterin-pyrophosphokinase" evidence="8">
    <location>
        <begin position="1"/>
        <end position="127"/>
    </location>
</feature>
<keyword evidence="5 9" id="KW-0418">Kinase</keyword>
<keyword evidence="7" id="KW-0289">Folate biosynthesis</keyword>
<keyword evidence="3 9" id="KW-0808">Transferase</keyword>
<dbReference type="Gene3D" id="3.30.70.560">
    <property type="entry name" value="7,8-Dihydro-6-hydroxymethylpterin-pyrophosphokinase HPPK"/>
    <property type="match status" value="1"/>
</dbReference>
<dbReference type="UniPathway" id="UPA00077">
    <property type="reaction ID" value="UER00155"/>
</dbReference>
<evidence type="ECO:0000313" key="10">
    <source>
        <dbReference type="Proteomes" id="UP000265341"/>
    </source>
</evidence>
<evidence type="ECO:0000256" key="5">
    <source>
        <dbReference type="ARBA" id="ARBA00022777"/>
    </source>
</evidence>
<dbReference type="GO" id="GO:0046656">
    <property type="term" value="P:folic acid biosynthetic process"/>
    <property type="evidence" value="ECO:0007669"/>
    <property type="project" value="UniProtKB-KW"/>
</dbReference>
<keyword evidence="4" id="KW-0547">Nucleotide-binding</keyword>
<accession>A0A399EL63</accession>
<dbReference type="OrthoDB" id="9808041at2"/>
<evidence type="ECO:0000313" key="9">
    <source>
        <dbReference type="EMBL" id="RIH84386.1"/>
    </source>
</evidence>
<dbReference type="InterPro" id="IPR035907">
    <property type="entry name" value="Hppk_sf"/>
</dbReference>
<dbReference type="Pfam" id="PF01288">
    <property type="entry name" value="HPPK"/>
    <property type="match status" value="1"/>
</dbReference>
<dbReference type="EMBL" id="QWLA01000058">
    <property type="protein sequence ID" value="RIH84386.1"/>
    <property type="molecule type" value="Genomic_DNA"/>
</dbReference>
<evidence type="ECO:0000259" key="8">
    <source>
        <dbReference type="Pfam" id="PF01288"/>
    </source>
</evidence>